<dbReference type="eggNOG" id="COG1943">
    <property type="taxonomic scope" value="Bacteria"/>
</dbReference>
<feature type="compositionally biased region" description="Polar residues" evidence="1">
    <location>
        <begin position="111"/>
        <end position="121"/>
    </location>
</feature>
<organism evidence="2 3">
    <name type="scientific">Alcanivorax nanhaiticus</name>
    <dbReference type="NCBI Taxonomy" id="1177154"/>
    <lineage>
        <taxon>Bacteria</taxon>
        <taxon>Pseudomonadati</taxon>
        <taxon>Pseudomonadota</taxon>
        <taxon>Gammaproteobacteria</taxon>
        <taxon>Oceanospirillales</taxon>
        <taxon>Alcanivoracaceae</taxon>
        <taxon>Alcanivorax</taxon>
    </lineage>
</organism>
<dbReference type="PANTHER" id="PTHR34322">
    <property type="entry name" value="TRANSPOSASE, Y1_TNP DOMAIN-CONTAINING"/>
    <property type="match status" value="1"/>
</dbReference>
<comment type="caution">
    <text evidence="2">The sequence shown here is derived from an EMBL/GenBank/DDBJ whole genome shotgun (WGS) entry which is preliminary data.</text>
</comment>
<dbReference type="AlphaFoldDB" id="A0A095SFB7"/>
<evidence type="ECO:0000256" key="1">
    <source>
        <dbReference type="SAM" id="MobiDB-lite"/>
    </source>
</evidence>
<dbReference type="Proteomes" id="UP000029444">
    <property type="component" value="Unassembled WGS sequence"/>
</dbReference>
<dbReference type="STRING" id="1177154.Y5S_03481"/>
<name>A0A095SFB7_9GAMM</name>
<protein>
    <recommendedName>
        <fullName evidence="4">Transposase</fullName>
    </recommendedName>
</protein>
<dbReference type="GO" id="GO:0003677">
    <property type="term" value="F:DNA binding"/>
    <property type="evidence" value="ECO:0007669"/>
    <property type="project" value="InterPro"/>
</dbReference>
<feature type="region of interest" description="Disordered" evidence="1">
    <location>
        <begin position="103"/>
        <end position="129"/>
    </location>
</feature>
<dbReference type="SUPFAM" id="SSF143422">
    <property type="entry name" value="Transposase IS200-like"/>
    <property type="match status" value="1"/>
</dbReference>
<evidence type="ECO:0000313" key="2">
    <source>
        <dbReference type="EMBL" id="KGD63326.1"/>
    </source>
</evidence>
<evidence type="ECO:0008006" key="4">
    <source>
        <dbReference type="Google" id="ProtNLM"/>
    </source>
</evidence>
<keyword evidence="3" id="KW-1185">Reference proteome</keyword>
<accession>A0A095SFB7</accession>
<sequence>MAERWMQLFNGPLIVKRWLKGETEAAQDLKAEEIVQTWRERLYDLGWFLKCLNEYLARKANEEDCCKGRFWESRYKCQALLDEKAVLQCMAYVDLNPVRAAMEETPEESDYTSIQQRSEAISQGDGDNKQRPALLPMVHASNAEVEDDETVCRFRLMDYLELVDSTGRAVRDDKRGAISAHAAGVLDRLGIDERAWLAHMRPKQQRQPIALGALDKLKEYAQLTGRKWIAGQSLAGW</sequence>
<dbReference type="Gene3D" id="3.30.70.1290">
    <property type="entry name" value="Transposase IS200-like"/>
    <property type="match status" value="1"/>
</dbReference>
<evidence type="ECO:0000313" key="3">
    <source>
        <dbReference type="Proteomes" id="UP000029444"/>
    </source>
</evidence>
<gene>
    <name evidence="2" type="ORF">Y5S_03481</name>
</gene>
<proteinExistence type="predicted"/>
<dbReference type="GO" id="GO:0006313">
    <property type="term" value="P:DNA transposition"/>
    <property type="evidence" value="ECO:0007669"/>
    <property type="project" value="InterPro"/>
</dbReference>
<dbReference type="EMBL" id="ARXV01000019">
    <property type="protein sequence ID" value="KGD63326.1"/>
    <property type="molecule type" value="Genomic_DNA"/>
</dbReference>
<reference evidence="2 3" key="1">
    <citation type="submission" date="2012-09" db="EMBL/GenBank/DDBJ databases">
        <title>Genome Sequence of alkane-degrading Bacterium Alcanivorax sp. 19-m-6.</title>
        <authorList>
            <person name="Lai Q."/>
            <person name="Shao Z."/>
        </authorList>
    </citation>
    <scope>NUCLEOTIDE SEQUENCE [LARGE SCALE GENOMIC DNA]</scope>
    <source>
        <strain evidence="2 3">19-m-6</strain>
    </source>
</reference>
<dbReference type="GO" id="GO:0004803">
    <property type="term" value="F:transposase activity"/>
    <property type="evidence" value="ECO:0007669"/>
    <property type="project" value="InterPro"/>
</dbReference>
<dbReference type="InterPro" id="IPR036515">
    <property type="entry name" value="Transposase_17_sf"/>
</dbReference>
<dbReference type="PANTHER" id="PTHR34322:SF2">
    <property type="entry name" value="TRANSPOSASE IS200-LIKE DOMAIN-CONTAINING PROTEIN"/>
    <property type="match status" value="1"/>
</dbReference>
<dbReference type="PATRIC" id="fig|1177154.3.peg.3489"/>